<gene>
    <name evidence="1" type="ORF">VNO77_19231</name>
</gene>
<dbReference type="AlphaFoldDB" id="A0AAN9QKB6"/>
<name>A0AAN9QKB6_CANGL</name>
<dbReference type="Proteomes" id="UP001367508">
    <property type="component" value="Unassembled WGS sequence"/>
</dbReference>
<organism evidence="1 2">
    <name type="scientific">Canavalia gladiata</name>
    <name type="common">Sword bean</name>
    <name type="synonym">Dolichos gladiatus</name>
    <dbReference type="NCBI Taxonomy" id="3824"/>
    <lineage>
        <taxon>Eukaryota</taxon>
        <taxon>Viridiplantae</taxon>
        <taxon>Streptophyta</taxon>
        <taxon>Embryophyta</taxon>
        <taxon>Tracheophyta</taxon>
        <taxon>Spermatophyta</taxon>
        <taxon>Magnoliopsida</taxon>
        <taxon>eudicotyledons</taxon>
        <taxon>Gunneridae</taxon>
        <taxon>Pentapetalae</taxon>
        <taxon>rosids</taxon>
        <taxon>fabids</taxon>
        <taxon>Fabales</taxon>
        <taxon>Fabaceae</taxon>
        <taxon>Papilionoideae</taxon>
        <taxon>50 kb inversion clade</taxon>
        <taxon>NPAAA clade</taxon>
        <taxon>indigoferoid/millettioid clade</taxon>
        <taxon>Phaseoleae</taxon>
        <taxon>Canavalia</taxon>
    </lineage>
</organism>
<sequence>MHEKRIMEFRTCMSQWRDGSQHHSKDPNLWSRVRMRGSHSRRILKAWNSVYHAVASTSSMQILTHSLGDLETWVQG</sequence>
<evidence type="ECO:0000313" key="2">
    <source>
        <dbReference type="Proteomes" id="UP001367508"/>
    </source>
</evidence>
<reference evidence="1 2" key="1">
    <citation type="submission" date="2024-01" db="EMBL/GenBank/DDBJ databases">
        <title>The genomes of 5 underutilized Papilionoideae crops provide insights into root nodulation and disease resistanc.</title>
        <authorList>
            <person name="Jiang F."/>
        </authorList>
    </citation>
    <scope>NUCLEOTIDE SEQUENCE [LARGE SCALE GENOMIC DNA]</scope>
    <source>
        <strain evidence="1">LVBAO_FW01</strain>
        <tissue evidence="1">Leaves</tissue>
    </source>
</reference>
<proteinExistence type="predicted"/>
<comment type="caution">
    <text evidence="1">The sequence shown here is derived from an EMBL/GenBank/DDBJ whole genome shotgun (WGS) entry which is preliminary data.</text>
</comment>
<protein>
    <submittedName>
        <fullName evidence="1">Uncharacterized protein</fullName>
    </submittedName>
</protein>
<accession>A0AAN9QKB6</accession>
<dbReference type="EMBL" id="JAYMYQ010000004">
    <property type="protein sequence ID" value="KAK7338612.1"/>
    <property type="molecule type" value="Genomic_DNA"/>
</dbReference>
<keyword evidence="2" id="KW-1185">Reference proteome</keyword>
<evidence type="ECO:0000313" key="1">
    <source>
        <dbReference type="EMBL" id="KAK7338612.1"/>
    </source>
</evidence>